<proteinExistence type="predicted"/>
<name>A0ABD2MNF2_9CUCU</name>
<dbReference type="Proteomes" id="UP001516400">
    <property type="component" value="Unassembled WGS sequence"/>
</dbReference>
<accession>A0ABD2MNF2</accession>
<reference evidence="1 2" key="1">
    <citation type="journal article" date="2021" name="BMC Biol.">
        <title>Horizontally acquired antibacterial genes associated with adaptive radiation of ladybird beetles.</title>
        <authorList>
            <person name="Li H.S."/>
            <person name="Tang X.F."/>
            <person name="Huang Y.H."/>
            <person name="Xu Z.Y."/>
            <person name="Chen M.L."/>
            <person name="Du X.Y."/>
            <person name="Qiu B.Y."/>
            <person name="Chen P.T."/>
            <person name="Zhang W."/>
            <person name="Slipinski A."/>
            <person name="Escalona H.E."/>
            <person name="Waterhouse R.M."/>
            <person name="Zwick A."/>
            <person name="Pang H."/>
        </authorList>
    </citation>
    <scope>NUCLEOTIDE SEQUENCE [LARGE SCALE GENOMIC DNA]</scope>
    <source>
        <strain evidence="1">SYSU2018</strain>
    </source>
</reference>
<evidence type="ECO:0000313" key="1">
    <source>
        <dbReference type="EMBL" id="KAL3267869.1"/>
    </source>
</evidence>
<organism evidence="1 2">
    <name type="scientific">Cryptolaemus montrouzieri</name>
    <dbReference type="NCBI Taxonomy" id="559131"/>
    <lineage>
        <taxon>Eukaryota</taxon>
        <taxon>Metazoa</taxon>
        <taxon>Ecdysozoa</taxon>
        <taxon>Arthropoda</taxon>
        <taxon>Hexapoda</taxon>
        <taxon>Insecta</taxon>
        <taxon>Pterygota</taxon>
        <taxon>Neoptera</taxon>
        <taxon>Endopterygota</taxon>
        <taxon>Coleoptera</taxon>
        <taxon>Polyphaga</taxon>
        <taxon>Cucujiformia</taxon>
        <taxon>Coccinelloidea</taxon>
        <taxon>Coccinellidae</taxon>
        <taxon>Scymninae</taxon>
        <taxon>Scymnini</taxon>
        <taxon>Cryptolaemus</taxon>
    </lineage>
</organism>
<keyword evidence="2" id="KW-1185">Reference proteome</keyword>
<dbReference type="EMBL" id="JABFTP020000021">
    <property type="protein sequence ID" value="KAL3267869.1"/>
    <property type="molecule type" value="Genomic_DNA"/>
</dbReference>
<evidence type="ECO:0008006" key="3">
    <source>
        <dbReference type="Google" id="ProtNLM"/>
    </source>
</evidence>
<comment type="caution">
    <text evidence="1">The sequence shown here is derived from an EMBL/GenBank/DDBJ whole genome shotgun (WGS) entry which is preliminary data.</text>
</comment>
<protein>
    <recommendedName>
        <fullName evidence="3">Reverse transcriptase domain-containing protein</fullName>
    </recommendedName>
</protein>
<dbReference type="AlphaFoldDB" id="A0ABD2MNF2"/>
<gene>
    <name evidence="1" type="ORF">HHI36_007010</name>
</gene>
<sequence>MLKCLSYCHSYLYADDIQLYYSFPRESFDEALIKVNLDLERLSGVSVNMCLKLNLNKTVAMLFERKQMREQCKHSVHILLGDTEIPLSNESRNLGLIIDTDLRFISQVNLLCKGTFPNIKLIYGCKEFLDIRA</sequence>
<dbReference type="PANTHER" id="PTHR33332">
    <property type="entry name" value="REVERSE TRANSCRIPTASE DOMAIN-CONTAINING PROTEIN"/>
    <property type="match status" value="1"/>
</dbReference>
<evidence type="ECO:0000313" key="2">
    <source>
        <dbReference type="Proteomes" id="UP001516400"/>
    </source>
</evidence>